<evidence type="ECO:0000313" key="6">
    <source>
        <dbReference type="Proteomes" id="UP000662770"/>
    </source>
</evidence>
<dbReference type="PANTHER" id="PTHR47894">
    <property type="entry name" value="HTH-TYPE TRANSCRIPTIONAL REGULATOR GADX"/>
    <property type="match status" value="1"/>
</dbReference>
<feature type="domain" description="HTH araC/xylS-type" evidence="4">
    <location>
        <begin position="243"/>
        <end position="340"/>
    </location>
</feature>
<protein>
    <submittedName>
        <fullName evidence="5">Helix-turn-helix transcriptional regulator</fullName>
    </submittedName>
</protein>
<dbReference type="RefSeq" id="WP_207354203.1">
    <property type="nucleotide sequence ID" value="NZ_CP071503.1"/>
</dbReference>
<keyword evidence="2" id="KW-0238">DNA-binding</keyword>
<dbReference type="SUPFAM" id="SSF46689">
    <property type="entry name" value="Homeodomain-like"/>
    <property type="match status" value="1"/>
</dbReference>
<dbReference type="EMBL" id="CP071503">
    <property type="protein sequence ID" value="QSX32965.1"/>
    <property type="molecule type" value="Genomic_DNA"/>
</dbReference>
<accession>A0ABX7QPQ4</accession>
<evidence type="ECO:0000256" key="1">
    <source>
        <dbReference type="ARBA" id="ARBA00023015"/>
    </source>
</evidence>
<dbReference type="Pfam" id="PF12833">
    <property type="entry name" value="HTH_18"/>
    <property type="match status" value="1"/>
</dbReference>
<dbReference type="PRINTS" id="PR00032">
    <property type="entry name" value="HTHARAC"/>
</dbReference>
<name>A0ABX7QPQ4_9GAMM</name>
<evidence type="ECO:0000256" key="2">
    <source>
        <dbReference type="ARBA" id="ARBA00023125"/>
    </source>
</evidence>
<sequence>MCSQTMFPQYSKSVVKYHINKLFEMGYSRSQIGQYCNMNIDRLLTDDGYFQSKIPDLYKIIKLLHESDYHKQHEILDMLEMANKPSLFSAYLLNSKNAVDLLKKLCQFTDATYQGTEVEFIDTENYVELKITQHPLEASFSTTQGFLFFVCIKIETLLQKNDVIAEVGSNSETLPDIGRFSQYVKTQLRFNQAYSYIRLDKETALQSVLTYNPRITEYLENEFLAEFPKLNRNHDIKELIIEDMLQAIQAGNLHRIFNIDYVCSRYGLSRTTLYRRLQDAETSFSEITQELRQSESKKLLISSFLSLNEISERLGYANLSAFNRAFKRWYGVSPATYRKSH</sequence>
<dbReference type="Gene3D" id="1.10.10.60">
    <property type="entry name" value="Homeodomain-like"/>
    <property type="match status" value="1"/>
</dbReference>
<reference evidence="5 6" key="1">
    <citation type="submission" date="2021-03" db="EMBL/GenBank/DDBJ databases">
        <title>Novel species identification of genus Shewanella.</title>
        <authorList>
            <person name="Liu G."/>
            <person name="Zhang Q."/>
        </authorList>
    </citation>
    <scope>NUCLEOTIDE SEQUENCE [LARGE SCALE GENOMIC DNA]</scope>
    <source>
        <strain evidence="5 6">FJAT-51800</strain>
    </source>
</reference>
<dbReference type="SMART" id="SM00342">
    <property type="entry name" value="HTH_ARAC"/>
    <property type="match status" value="1"/>
</dbReference>
<dbReference type="PANTHER" id="PTHR47894:SF1">
    <property type="entry name" value="HTH-TYPE TRANSCRIPTIONAL REGULATOR VQSM"/>
    <property type="match status" value="1"/>
</dbReference>
<evidence type="ECO:0000259" key="4">
    <source>
        <dbReference type="PROSITE" id="PS01124"/>
    </source>
</evidence>
<evidence type="ECO:0000313" key="5">
    <source>
        <dbReference type="EMBL" id="QSX32965.1"/>
    </source>
</evidence>
<keyword evidence="1" id="KW-0805">Transcription regulation</keyword>
<keyword evidence="6" id="KW-1185">Reference proteome</keyword>
<dbReference type="InterPro" id="IPR009057">
    <property type="entry name" value="Homeodomain-like_sf"/>
</dbReference>
<proteinExistence type="predicted"/>
<keyword evidence="3" id="KW-0804">Transcription</keyword>
<organism evidence="5 6">
    <name type="scientific">Shewanella avicenniae</name>
    <dbReference type="NCBI Taxonomy" id="2814294"/>
    <lineage>
        <taxon>Bacteria</taxon>
        <taxon>Pseudomonadati</taxon>
        <taxon>Pseudomonadota</taxon>
        <taxon>Gammaproteobacteria</taxon>
        <taxon>Alteromonadales</taxon>
        <taxon>Shewanellaceae</taxon>
        <taxon>Shewanella</taxon>
    </lineage>
</organism>
<dbReference type="InterPro" id="IPR018060">
    <property type="entry name" value="HTH_AraC"/>
</dbReference>
<gene>
    <name evidence="5" type="ORF">JYB87_14650</name>
</gene>
<evidence type="ECO:0000256" key="3">
    <source>
        <dbReference type="ARBA" id="ARBA00023163"/>
    </source>
</evidence>
<dbReference type="PROSITE" id="PS01124">
    <property type="entry name" value="HTH_ARAC_FAMILY_2"/>
    <property type="match status" value="1"/>
</dbReference>
<dbReference type="InterPro" id="IPR020449">
    <property type="entry name" value="Tscrpt_reg_AraC-type_HTH"/>
</dbReference>
<dbReference type="Proteomes" id="UP000662770">
    <property type="component" value="Chromosome"/>
</dbReference>